<proteinExistence type="inferred from homology"/>
<evidence type="ECO:0000313" key="10">
    <source>
        <dbReference type="EMBL" id="NXG85833.1"/>
    </source>
</evidence>
<keyword evidence="6" id="KW-0406">Ion transport</keyword>
<evidence type="ECO:0000256" key="1">
    <source>
        <dbReference type="ARBA" id="ARBA00004141"/>
    </source>
</evidence>
<dbReference type="AlphaFoldDB" id="A0A7K9FB29"/>
<evidence type="ECO:0000256" key="5">
    <source>
        <dbReference type="ARBA" id="ARBA00022989"/>
    </source>
</evidence>
<feature type="non-terminal residue" evidence="10">
    <location>
        <position position="1"/>
    </location>
</feature>
<dbReference type="GO" id="GO:1904669">
    <property type="term" value="P:ATP export"/>
    <property type="evidence" value="ECO:0007669"/>
    <property type="project" value="UniProtKB-ARBA"/>
</dbReference>
<dbReference type="Proteomes" id="UP000532908">
    <property type="component" value="Unassembled WGS sequence"/>
</dbReference>
<dbReference type="EMBL" id="VWZL01002054">
    <property type="protein sequence ID" value="NXG85833.1"/>
    <property type="molecule type" value="Genomic_DNA"/>
</dbReference>
<dbReference type="PANTHER" id="PTHR32261">
    <property type="entry name" value="CALCIUM HOMEOSTASIS MODULATOR PROTEIN"/>
    <property type="match status" value="1"/>
</dbReference>
<gene>
    <name evidence="10" type="primary">Calhm6</name>
    <name evidence="10" type="ORF">STEPAR_R14120</name>
</gene>
<dbReference type="InterPro" id="IPR029569">
    <property type="entry name" value="CALHM"/>
</dbReference>
<evidence type="ECO:0000256" key="7">
    <source>
        <dbReference type="ARBA" id="ARBA00023136"/>
    </source>
</evidence>
<name>A0A7K9FB29_STEPR</name>
<keyword evidence="3" id="KW-0813">Transport</keyword>
<evidence type="ECO:0000256" key="3">
    <source>
        <dbReference type="ARBA" id="ARBA00022448"/>
    </source>
</evidence>
<evidence type="ECO:0000256" key="8">
    <source>
        <dbReference type="ARBA" id="ARBA00023303"/>
    </source>
</evidence>
<evidence type="ECO:0000256" key="2">
    <source>
        <dbReference type="ARBA" id="ARBA00008497"/>
    </source>
</evidence>
<comment type="similarity">
    <text evidence="2">Belongs to the CALHM family.</text>
</comment>
<reference evidence="10 11" key="1">
    <citation type="submission" date="2019-09" db="EMBL/GenBank/DDBJ databases">
        <title>Bird 10,000 Genomes (B10K) Project - Family phase.</title>
        <authorList>
            <person name="Zhang G."/>
        </authorList>
    </citation>
    <scope>NUCLEOTIDE SEQUENCE [LARGE SCALE GENOMIC DNA]</scope>
    <source>
        <strain evidence="10">B10K-DU-001-20</strain>
        <tissue evidence="10">Muscle</tissue>
    </source>
</reference>
<feature type="transmembrane region" description="Helical" evidence="9">
    <location>
        <begin position="183"/>
        <end position="200"/>
    </location>
</feature>
<keyword evidence="11" id="KW-1185">Reference proteome</keyword>
<dbReference type="GO" id="GO:0005261">
    <property type="term" value="F:monoatomic cation channel activity"/>
    <property type="evidence" value="ECO:0007669"/>
    <property type="project" value="TreeGrafter"/>
</dbReference>
<dbReference type="PANTHER" id="PTHR32261:SF4">
    <property type="entry name" value="CALCIUM HOMEOSTASIS MODULATOR PROTEIN 6"/>
    <property type="match status" value="1"/>
</dbReference>
<protein>
    <submittedName>
        <fullName evidence="10">CAHM6 protein</fullName>
    </submittedName>
</protein>
<evidence type="ECO:0000256" key="4">
    <source>
        <dbReference type="ARBA" id="ARBA00022692"/>
    </source>
</evidence>
<accession>A0A7K9FB29</accession>
<dbReference type="Pfam" id="PF14798">
    <property type="entry name" value="Ca_hom_mod"/>
    <property type="match status" value="1"/>
</dbReference>
<evidence type="ECO:0000256" key="6">
    <source>
        <dbReference type="ARBA" id="ARBA00023065"/>
    </source>
</evidence>
<keyword evidence="5 9" id="KW-1133">Transmembrane helix</keyword>
<keyword evidence="4 9" id="KW-0812">Transmembrane</keyword>
<keyword evidence="8" id="KW-0407">Ion channel</keyword>
<sequence length="320" mass="36244">MEKLRGMMDFCIRHQTVLGYSIVSLLTAASEQIFSSVVFKCPCNSGNMLYGSVFLIVPAFILFVLGYMSNAKMWRLLTGSCRAEEPCSCSPWGTCTHYCHVLVPVTARILVAPLTWIAVALLRASFYECAASGSSLIKNLMCKDKGEECHKVLVRIPCDEKLLEKEKEKLSIEFLSLQAQSQVIGWFLIAIIMIVALVLTCVSRCISPVSYLQLKFWKIYSKKEQELFETKAKEHATRLAEINTKCFFEATDPAPFRTPSNEDWRKISLLYTFNSKEQYYSMIHKYINTNRGNSDRFRKGDQDPPVLGFVDEANVSEAGV</sequence>
<keyword evidence="7 9" id="KW-0472">Membrane</keyword>
<organism evidence="10 11">
    <name type="scientific">Stercorarius parasiticus</name>
    <name type="common">Parasitic jaeger</name>
    <name type="synonym">Arctic skua</name>
    <dbReference type="NCBI Taxonomy" id="54059"/>
    <lineage>
        <taxon>Eukaryota</taxon>
        <taxon>Metazoa</taxon>
        <taxon>Chordata</taxon>
        <taxon>Craniata</taxon>
        <taxon>Vertebrata</taxon>
        <taxon>Euteleostomi</taxon>
        <taxon>Archelosauria</taxon>
        <taxon>Archosauria</taxon>
        <taxon>Dinosauria</taxon>
        <taxon>Saurischia</taxon>
        <taxon>Theropoda</taxon>
        <taxon>Coelurosauria</taxon>
        <taxon>Aves</taxon>
        <taxon>Neognathae</taxon>
        <taxon>Neoaves</taxon>
        <taxon>Charadriiformes</taxon>
        <taxon>Stercorariidae</taxon>
        <taxon>Stercorarius</taxon>
    </lineage>
</organism>
<comment type="caution">
    <text evidence="10">The sequence shown here is derived from an EMBL/GenBank/DDBJ whole genome shotgun (WGS) entry which is preliminary data.</text>
</comment>
<comment type="subcellular location">
    <subcellularLocation>
        <location evidence="1">Membrane</location>
        <topology evidence="1">Multi-pass membrane protein</topology>
    </subcellularLocation>
</comment>
<evidence type="ECO:0000256" key="9">
    <source>
        <dbReference type="SAM" id="Phobius"/>
    </source>
</evidence>
<feature type="non-terminal residue" evidence="10">
    <location>
        <position position="320"/>
    </location>
</feature>
<feature type="transmembrane region" description="Helical" evidence="9">
    <location>
        <begin position="50"/>
        <end position="68"/>
    </location>
</feature>
<evidence type="ECO:0000313" key="11">
    <source>
        <dbReference type="Proteomes" id="UP000532908"/>
    </source>
</evidence>
<dbReference type="GO" id="GO:0005886">
    <property type="term" value="C:plasma membrane"/>
    <property type="evidence" value="ECO:0007669"/>
    <property type="project" value="TreeGrafter"/>
</dbReference>